<gene>
    <name evidence="2" type="ORF">C4K03_1520</name>
</gene>
<dbReference type="Pfam" id="PF25670">
    <property type="entry name" value="Phage_tail_C_2"/>
    <property type="match status" value="1"/>
</dbReference>
<accession>A0A3G7U3E4</accession>
<name>A0A3G7U3E4_9PSED</name>
<feature type="domain" description="Phage tail protein C-terminal" evidence="1">
    <location>
        <begin position="129"/>
        <end position="270"/>
    </location>
</feature>
<dbReference type="InterPro" id="IPR058008">
    <property type="entry name" value="Gp26_C"/>
</dbReference>
<dbReference type="AlphaFoldDB" id="A0A3G7U3E4"/>
<protein>
    <recommendedName>
        <fullName evidence="1">Phage tail protein C-terminal domain-containing protein</fullName>
    </recommendedName>
</protein>
<proteinExistence type="predicted"/>
<dbReference type="RefSeq" id="WP_124376742.1">
    <property type="nucleotide sequence ID" value="NZ_CP027754.1"/>
</dbReference>
<reference evidence="2 3" key="1">
    <citation type="submission" date="2018-03" db="EMBL/GenBank/DDBJ databases">
        <title>Diversity of phytobeneficial traits revealed by whole-genome analysis of worldwide-isolated phenazine-producing Pseudomonas spp.</title>
        <authorList>
            <person name="Biessy A."/>
            <person name="Novinscak A."/>
            <person name="Blom J."/>
            <person name="Leger G."/>
            <person name="Thomashow L.S."/>
            <person name="Cazorla F.M."/>
            <person name="Josic D."/>
            <person name="Filion M."/>
        </authorList>
    </citation>
    <scope>NUCLEOTIDE SEQUENCE [LARGE SCALE GENOMIC DNA]</scope>
    <source>
        <strain evidence="2 3">30B</strain>
    </source>
</reference>
<evidence type="ECO:0000313" key="3">
    <source>
        <dbReference type="Proteomes" id="UP000268696"/>
    </source>
</evidence>
<evidence type="ECO:0000259" key="1">
    <source>
        <dbReference type="Pfam" id="PF25670"/>
    </source>
</evidence>
<dbReference type="Proteomes" id="UP000268696">
    <property type="component" value="Chromosome"/>
</dbReference>
<sequence length="282" mass="30059">MARQEINIGVAPTGAGGDTTRSGAVKINAMTAELYPLATGALPRSESGYGGVMPLVNPLDFNWPLTKTATYIGQGTVNGPEAGDFYVEVGYLNDLNMIVTATSITSRNTYIRLKVGGWGSWNKVYTSGNTTKGSGGVLSAASPIVRIANVSQSQRRDLQEQYFESAGAWGVANNEARGVTVERIAVGEYRVVGSLGLAFEGWRTQDPCSPDGGRTLGVTDSQQEADGSVLIRLFKQRWTLTDDGEMIPGRGAPMDVPLNSWIDVRLEMPKAEAPPPIAATED</sequence>
<dbReference type="EMBL" id="CP027754">
    <property type="protein sequence ID" value="AZE53691.1"/>
    <property type="molecule type" value="Genomic_DNA"/>
</dbReference>
<dbReference type="CDD" id="cd19958">
    <property type="entry name" value="pyocin_knob"/>
    <property type="match status" value="1"/>
</dbReference>
<evidence type="ECO:0000313" key="2">
    <source>
        <dbReference type="EMBL" id="AZE53691.1"/>
    </source>
</evidence>
<organism evidence="2 3">
    <name type="scientific">Pseudomonas synxantha</name>
    <dbReference type="NCBI Taxonomy" id="47883"/>
    <lineage>
        <taxon>Bacteria</taxon>
        <taxon>Pseudomonadati</taxon>
        <taxon>Pseudomonadota</taxon>
        <taxon>Gammaproteobacteria</taxon>
        <taxon>Pseudomonadales</taxon>
        <taxon>Pseudomonadaceae</taxon>
        <taxon>Pseudomonas</taxon>
    </lineage>
</organism>